<dbReference type="PROSITE" id="PS51819">
    <property type="entry name" value="VOC"/>
    <property type="match status" value="1"/>
</dbReference>
<reference evidence="2 3" key="1">
    <citation type="journal article" date="2019" name="Microorganisms">
        <title>Genome Insights into the Novel Species Microvirga brassicacearum, a Rapeseed Endophyte with Biotechnological Potential.</title>
        <authorList>
            <person name="Jimenez-Gomez A."/>
            <person name="Saati-Santamaria Z."/>
            <person name="Igual J.M."/>
            <person name="Rivas R."/>
            <person name="Mateos P.F."/>
            <person name="Garcia-Fraile P."/>
        </authorList>
    </citation>
    <scope>NUCLEOTIDE SEQUENCE [LARGE SCALE GENOMIC DNA]</scope>
    <source>
        <strain evidence="2 3">CDVBN77</strain>
    </source>
</reference>
<proteinExistence type="predicted"/>
<dbReference type="Gene3D" id="3.30.720.110">
    <property type="match status" value="1"/>
</dbReference>
<evidence type="ECO:0000259" key="1">
    <source>
        <dbReference type="PROSITE" id="PS51819"/>
    </source>
</evidence>
<comment type="caution">
    <text evidence="2">The sequence shown here is derived from an EMBL/GenBank/DDBJ whole genome shotgun (WGS) entry which is preliminary data.</text>
</comment>
<name>A0A5N3P878_9HYPH</name>
<dbReference type="PANTHER" id="PTHR34109">
    <property type="entry name" value="BNAUNNG04460D PROTEIN-RELATED"/>
    <property type="match status" value="1"/>
</dbReference>
<dbReference type="RefSeq" id="WP_150946233.1">
    <property type="nucleotide sequence ID" value="NZ_VCMV01000025.1"/>
</dbReference>
<gene>
    <name evidence="2" type="ORF">FEZ63_15910</name>
</gene>
<accession>A0A5N3P878</accession>
<dbReference type="SUPFAM" id="SSF54593">
    <property type="entry name" value="Glyoxalase/Bleomycin resistance protein/Dihydroxybiphenyl dioxygenase"/>
    <property type="match status" value="1"/>
</dbReference>
<feature type="domain" description="VOC" evidence="1">
    <location>
        <begin position="16"/>
        <end position="139"/>
    </location>
</feature>
<dbReference type="InterPro" id="IPR029068">
    <property type="entry name" value="Glyas_Bleomycin-R_OHBP_Dase"/>
</dbReference>
<dbReference type="InterPro" id="IPR037523">
    <property type="entry name" value="VOC_core"/>
</dbReference>
<dbReference type="Pfam" id="PF00903">
    <property type="entry name" value="Glyoxalase"/>
    <property type="match status" value="1"/>
</dbReference>
<dbReference type="OrthoDB" id="9795306at2"/>
<sequence length="141" mass="15339">MSDTATIKRPETAPALKGGVVPYLMLDGAAAAMDFYKRALGAEEIGERTGMDDGRICNARIDVNGGSIMLMDPMPEHGYPAVAPQAFNLHLYVDDADRWFDRAVAAGCTVLMPMELQFWGDRYGMVKDPYGVTWAFGSTPA</sequence>
<dbReference type="Proteomes" id="UP000325684">
    <property type="component" value="Unassembled WGS sequence"/>
</dbReference>
<dbReference type="AlphaFoldDB" id="A0A5N3P878"/>
<dbReference type="InterPro" id="IPR004360">
    <property type="entry name" value="Glyas_Fos-R_dOase_dom"/>
</dbReference>
<protein>
    <submittedName>
        <fullName evidence="2">VOC family protein</fullName>
    </submittedName>
</protein>
<dbReference type="CDD" id="cd07246">
    <property type="entry name" value="VOC_like"/>
    <property type="match status" value="1"/>
</dbReference>
<dbReference type="EMBL" id="VCMV01000025">
    <property type="protein sequence ID" value="KAB0265920.1"/>
    <property type="molecule type" value="Genomic_DNA"/>
</dbReference>
<keyword evidence="3" id="KW-1185">Reference proteome</keyword>
<dbReference type="PANTHER" id="PTHR34109:SF1">
    <property type="entry name" value="VOC DOMAIN-CONTAINING PROTEIN"/>
    <property type="match status" value="1"/>
</dbReference>
<evidence type="ECO:0000313" key="2">
    <source>
        <dbReference type="EMBL" id="KAB0265920.1"/>
    </source>
</evidence>
<organism evidence="2 3">
    <name type="scientific">Microvirga brassicacearum</name>
    <dbReference type="NCBI Taxonomy" id="2580413"/>
    <lineage>
        <taxon>Bacteria</taxon>
        <taxon>Pseudomonadati</taxon>
        <taxon>Pseudomonadota</taxon>
        <taxon>Alphaproteobacteria</taxon>
        <taxon>Hyphomicrobiales</taxon>
        <taxon>Methylobacteriaceae</taxon>
        <taxon>Microvirga</taxon>
    </lineage>
</organism>
<evidence type="ECO:0000313" key="3">
    <source>
        <dbReference type="Proteomes" id="UP000325684"/>
    </source>
</evidence>
<dbReference type="Gene3D" id="3.30.720.120">
    <property type="match status" value="1"/>
</dbReference>